<comment type="similarity">
    <text evidence="1">Belongs to the enoyl-CoA hydratase/isomerase family.</text>
</comment>
<gene>
    <name evidence="2" type="ORF">C0068_10785</name>
    <name evidence="3" type="ORF">D0911_17340</name>
</gene>
<accession>A0A2S4HFB7</accession>
<organism evidence="2 4">
    <name type="scientific">Zhongshania marina</name>
    <dbReference type="NCBI Taxonomy" id="2304603"/>
    <lineage>
        <taxon>Bacteria</taxon>
        <taxon>Pseudomonadati</taxon>
        <taxon>Pseudomonadota</taxon>
        <taxon>Gammaproteobacteria</taxon>
        <taxon>Cellvibrionales</taxon>
        <taxon>Spongiibacteraceae</taxon>
        <taxon>Zhongshania</taxon>
    </lineage>
</organism>
<dbReference type="CDD" id="cd06558">
    <property type="entry name" value="crotonase-like"/>
    <property type="match status" value="1"/>
</dbReference>
<keyword evidence="5" id="KW-1185">Reference proteome</keyword>
<dbReference type="PANTHER" id="PTHR43459:SF1">
    <property type="entry name" value="EG:BACN32G11.4 PROTEIN"/>
    <property type="match status" value="1"/>
</dbReference>
<reference evidence="2" key="1">
    <citation type="submission" date="2018-01" db="EMBL/GenBank/DDBJ databases">
        <authorList>
            <person name="Yu X.-D."/>
        </authorList>
    </citation>
    <scope>NUCLEOTIDE SEQUENCE</scope>
    <source>
        <strain evidence="2">ZX-21</strain>
    </source>
</reference>
<comment type="caution">
    <text evidence="2">The sequence shown here is derived from an EMBL/GenBank/DDBJ whole genome shotgun (WGS) entry which is preliminary data.</text>
</comment>
<dbReference type="Pfam" id="PF00378">
    <property type="entry name" value="ECH_1"/>
    <property type="match status" value="1"/>
</dbReference>
<name>A0A2S4HFB7_9GAMM</name>
<evidence type="ECO:0000256" key="1">
    <source>
        <dbReference type="RuleBase" id="RU003707"/>
    </source>
</evidence>
<dbReference type="AlphaFoldDB" id="A0A2S4HFB7"/>
<reference evidence="3 5" key="2">
    <citation type="submission" date="2018-10" db="EMBL/GenBank/DDBJ databases">
        <title>Draft genome sequence of Zhongshania sp. DSW25-10.</title>
        <authorList>
            <person name="Oh J."/>
        </authorList>
    </citation>
    <scope>NUCLEOTIDE SEQUENCE [LARGE SCALE GENOMIC DNA]</scope>
    <source>
        <strain evidence="3 5">DSW25-10</strain>
    </source>
</reference>
<dbReference type="EMBL" id="RHGB01000026">
    <property type="protein sequence ID" value="RNL58793.1"/>
    <property type="molecule type" value="Genomic_DNA"/>
</dbReference>
<proteinExistence type="inferred from homology"/>
<dbReference type="InterPro" id="IPR001753">
    <property type="entry name" value="Enoyl-CoA_hydra/iso"/>
</dbReference>
<sequence length="263" mass="27992">MIEVSDNGHVRTIALNDPASFNSITEESANALLDALRAAVADPQIRAVLLTGNGKFFCAGGNLKNFMAQEGPLDDYVNQAIENTYNPLAEYMMAMPIPVVSAINGPAIGAGVGLGLNADIVLASKSAYFSLPFVPKLGVVPDMGCSWLVTRGLNYNQALALFLTGEALAAEDAARSGMIWKCVDDSDLMAEASTLAANLAKLSPAAIRRTKQALRSACESNFASQLKLEQQLQTVSFGGNAFQEGLRSFKERREADFIAHGDD</sequence>
<evidence type="ECO:0008006" key="6">
    <source>
        <dbReference type="Google" id="ProtNLM"/>
    </source>
</evidence>
<evidence type="ECO:0000313" key="3">
    <source>
        <dbReference type="EMBL" id="RNL58793.1"/>
    </source>
</evidence>
<dbReference type="InterPro" id="IPR018376">
    <property type="entry name" value="Enoyl-CoA_hyd/isom_CS"/>
</dbReference>
<evidence type="ECO:0000313" key="4">
    <source>
        <dbReference type="Proteomes" id="UP000237222"/>
    </source>
</evidence>
<dbReference type="Proteomes" id="UP000237222">
    <property type="component" value="Unassembled WGS sequence"/>
</dbReference>
<evidence type="ECO:0000313" key="5">
    <source>
        <dbReference type="Proteomes" id="UP000274695"/>
    </source>
</evidence>
<dbReference type="GO" id="GO:0003824">
    <property type="term" value="F:catalytic activity"/>
    <property type="evidence" value="ECO:0007669"/>
    <property type="project" value="InterPro"/>
</dbReference>
<dbReference type="PANTHER" id="PTHR43459">
    <property type="entry name" value="ENOYL-COA HYDRATASE"/>
    <property type="match status" value="1"/>
</dbReference>
<dbReference type="RefSeq" id="WP_103684502.1">
    <property type="nucleotide sequence ID" value="NZ_PQGG01000026.1"/>
</dbReference>
<dbReference type="Proteomes" id="UP000274695">
    <property type="component" value="Unassembled WGS sequence"/>
</dbReference>
<dbReference type="PROSITE" id="PS00166">
    <property type="entry name" value="ENOYL_COA_HYDRATASE"/>
    <property type="match status" value="1"/>
</dbReference>
<protein>
    <recommendedName>
        <fullName evidence="6">Enoyl-CoA hydratase</fullName>
    </recommendedName>
</protein>
<dbReference type="OrthoDB" id="9807606at2"/>
<evidence type="ECO:0000313" key="2">
    <source>
        <dbReference type="EMBL" id="POP52684.1"/>
    </source>
</evidence>
<dbReference type="Gene3D" id="3.90.226.10">
    <property type="entry name" value="2-enoyl-CoA Hydratase, Chain A, domain 1"/>
    <property type="match status" value="1"/>
</dbReference>
<dbReference type="InterPro" id="IPR029045">
    <property type="entry name" value="ClpP/crotonase-like_dom_sf"/>
</dbReference>
<dbReference type="SUPFAM" id="SSF52096">
    <property type="entry name" value="ClpP/crotonase"/>
    <property type="match status" value="1"/>
</dbReference>
<dbReference type="EMBL" id="PQGG01000026">
    <property type="protein sequence ID" value="POP52684.1"/>
    <property type="molecule type" value="Genomic_DNA"/>
</dbReference>